<evidence type="ECO:0000313" key="1">
    <source>
        <dbReference type="EMBL" id="PTQ90128.1"/>
    </source>
</evidence>
<dbReference type="Proteomes" id="UP000244223">
    <property type="component" value="Unassembled WGS sequence"/>
</dbReference>
<dbReference type="AlphaFoldDB" id="A0A2T5J158"/>
<dbReference type="Gene3D" id="3.90.190.10">
    <property type="entry name" value="Protein tyrosine phosphatase superfamily"/>
    <property type="match status" value="1"/>
</dbReference>
<dbReference type="RefSeq" id="WP_107865124.1">
    <property type="nucleotide sequence ID" value="NZ_QAON01000004.1"/>
</dbReference>
<name>A0A2T5J158_9GAMM</name>
<protein>
    <submittedName>
        <fullName evidence="1">Protein tyrosine phosphatase (PTP) superfamily phosphohydrolase (DUF442 family)</fullName>
    </submittedName>
</protein>
<accession>A0A2T5J158</accession>
<proteinExistence type="predicted"/>
<dbReference type="SUPFAM" id="SSF52799">
    <property type="entry name" value="(Phosphotyrosine protein) phosphatases II"/>
    <property type="match status" value="1"/>
</dbReference>
<keyword evidence="1" id="KW-0378">Hydrolase</keyword>
<sequence>MNDGIYPANYYQIHDLLACSGQPNEAQLQHIAACGYQVVINLALVNSEPSLLNEDEMVSQLGMTYVHIPVLWNAPKLQDFILFAELLTAYRRPKVWLHCAKNMRASCFLYLYQKHILHYDEARARYPMANIWQPNEVWSAFIEQVSQYFSRRPVASC</sequence>
<dbReference type="GO" id="GO:0016787">
    <property type="term" value="F:hydrolase activity"/>
    <property type="evidence" value="ECO:0007669"/>
    <property type="project" value="UniProtKB-KW"/>
</dbReference>
<keyword evidence="2" id="KW-1185">Reference proteome</keyword>
<dbReference type="CDD" id="cd14503">
    <property type="entry name" value="PTP-bact"/>
    <property type="match status" value="1"/>
</dbReference>
<dbReference type="InterPro" id="IPR029021">
    <property type="entry name" value="Prot-tyrosine_phosphatase-like"/>
</dbReference>
<reference evidence="1 2" key="1">
    <citation type="submission" date="2018-04" db="EMBL/GenBank/DDBJ databases">
        <title>Genomic Encyclopedia of Archaeal and Bacterial Type Strains, Phase II (KMG-II): from individual species to whole genera.</title>
        <authorList>
            <person name="Goeker M."/>
        </authorList>
    </citation>
    <scope>NUCLEOTIDE SEQUENCE [LARGE SCALE GENOMIC DNA]</scope>
    <source>
        <strain evidence="1 2">DSM 5822</strain>
    </source>
</reference>
<dbReference type="EMBL" id="QAON01000004">
    <property type="protein sequence ID" value="PTQ90128.1"/>
    <property type="molecule type" value="Genomic_DNA"/>
</dbReference>
<gene>
    <name evidence="1" type="ORF">C8N29_104173</name>
</gene>
<organism evidence="1 2">
    <name type="scientific">Agitococcus lubricus</name>
    <dbReference type="NCBI Taxonomy" id="1077255"/>
    <lineage>
        <taxon>Bacteria</taxon>
        <taxon>Pseudomonadati</taxon>
        <taxon>Pseudomonadota</taxon>
        <taxon>Gammaproteobacteria</taxon>
        <taxon>Moraxellales</taxon>
        <taxon>Moraxellaceae</taxon>
        <taxon>Agitococcus</taxon>
    </lineage>
</organism>
<comment type="caution">
    <text evidence="1">The sequence shown here is derived from an EMBL/GenBank/DDBJ whole genome shotgun (WGS) entry which is preliminary data.</text>
</comment>
<evidence type="ECO:0000313" key="2">
    <source>
        <dbReference type="Proteomes" id="UP000244223"/>
    </source>
</evidence>
<dbReference type="OrthoDB" id="7391097at2"/>